<gene>
    <name evidence="1" type="ORF">EBB79_22600</name>
</gene>
<proteinExistence type="predicted"/>
<evidence type="ECO:0000313" key="1">
    <source>
        <dbReference type="EMBL" id="AZV80747.1"/>
    </source>
</evidence>
<reference evidence="1 2" key="1">
    <citation type="submission" date="2018-10" db="EMBL/GenBank/DDBJ databases">
        <title>Parasedimentitalea marina sp. nov., a psychrophilic bacterium isolated from deep seawater of the New Britain Trench.</title>
        <authorList>
            <person name="Cao J."/>
        </authorList>
    </citation>
    <scope>NUCLEOTIDE SEQUENCE [LARGE SCALE GENOMIC DNA]</scope>
    <source>
        <strain evidence="1 2">W43</strain>
        <plasmid evidence="1 2">pW43B</plasmid>
    </source>
</reference>
<keyword evidence="1" id="KW-0614">Plasmid</keyword>
<dbReference type="AlphaFoldDB" id="A0A3T0N9Q2"/>
<geneLocation type="plasmid" evidence="1 2">
    <name>pW43B</name>
</geneLocation>
<keyword evidence="2" id="KW-1185">Reference proteome</keyword>
<dbReference type="KEGG" id="sedi:EBB79_22600"/>
<dbReference type="Proteomes" id="UP000283063">
    <property type="component" value="Plasmid pW43B"/>
</dbReference>
<accession>A0A3T0N9Q2</accession>
<organism evidence="1 2">
    <name type="scientific">Parasedimentitalea marina</name>
    <dbReference type="NCBI Taxonomy" id="2483033"/>
    <lineage>
        <taxon>Bacteria</taxon>
        <taxon>Pseudomonadati</taxon>
        <taxon>Pseudomonadota</taxon>
        <taxon>Alphaproteobacteria</taxon>
        <taxon>Rhodobacterales</taxon>
        <taxon>Paracoccaceae</taxon>
        <taxon>Parasedimentitalea</taxon>
    </lineage>
</organism>
<name>A0A3T0N9Q2_9RHOB</name>
<sequence>MLLATNRSPLFIESYVGTTVLSEALLGFFTINQPKDTITRIERIEADRLRMNEYWNNKKV</sequence>
<protein>
    <submittedName>
        <fullName evidence="1">Uncharacterized protein</fullName>
    </submittedName>
</protein>
<evidence type="ECO:0000313" key="2">
    <source>
        <dbReference type="Proteomes" id="UP000283063"/>
    </source>
</evidence>
<dbReference type="EMBL" id="CP033221">
    <property type="protein sequence ID" value="AZV80747.1"/>
    <property type="molecule type" value="Genomic_DNA"/>
</dbReference>